<protein>
    <submittedName>
        <fullName evidence="1">Uncharacterized protein</fullName>
    </submittedName>
</protein>
<proteinExistence type="predicted"/>
<organism evidence="1 2">
    <name type="scientific">Polarella glacialis</name>
    <name type="common">Dinoflagellate</name>
    <dbReference type="NCBI Taxonomy" id="89957"/>
    <lineage>
        <taxon>Eukaryota</taxon>
        <taxon>Sar</taxon>
        <taxon>Alveolata</taxon>
        <taxon>Dinophyceae</taxon>
        <taxon>Suessiales</taxon>
        <taxon>Suessiaceae</taxon>
        <taxon>Polarella</taxon>
    </lineage>
</organism>
<accession>A0A813L657</accession>
<feature type="non-terminal residue" evidence="1">
    <location>
        <position position="1"/>
    </location>
</feature>
<dbReference type="AlphaFoldDB" id="A0A813L657"/>
<dbReference type="EMBL" id="CAJNNW010034051">
    <property type="protein sequence ID" value="CAE8721417.1"/>
    <property type="molecule type" value="Genomic_DNA"/>
</dbReference>
<evidence type="ECO:0000313" key="2">
    <source>
        <dbReference type="Proteomes" id="UP000626109"/>
    </source>
</evidence>
<comment type="caution">
    <text evidence="1">The sequence shown here is derived from an EMBL/GenBank/DDBJ whole genome shotgun (WGS) entry which is preliminary data.</text>
</comment>
<gene>
    <name evidence="1" type="ORF">PGLA2088_LOCUS41916</name>
</gene>
<reference evidence="1" key="1">
    <citation type="submission" date="2021-02" db="EMBL/GenBank/DDBJ databases">
        <authorList>
            <person name="Dougan E. K."/>
            <person name="Rhodes N."/>
            <person name="Thang M."/>
            <person name="Chan C."/>
        </authorList>
    </citation>
    <scope>NUCLEOTIDE SEQUENCE</scope>
</reference>
<dbReference type="Proteomes" id="UP000626109">
    <property type="component" value="Unassembled WGS sequence"/>
</dbReference>
<name>A0A813L657_POLGL</name>
<evidence type="ECO:0000313" key="1">
    <source>
        <dbReference type="EMBL" id="CAE8721417.1"/>
    </source>
</evidence>
<sequence length="447" mass="49327">AASINLQKPLQIGVISPLCCPAAMTLLPIQWESLAGVCCSSDGSWLKLAETPLGCAWRREPVANTPGLLRVDVAVATDIALTDMPRPEVMFDMGLSPVGMVRESLVNINSPGDTLMRSRPAPQPNSTNCCPIWQLLVASTIPSDQELSSPPELASYTDSHLANVVIRRYRGTNPSNVDLFICHCVLDEITLEPTMSFSVHAKSIAEGRLICHITMLDPGKVSLSFALPQFDQVIEAAHHRLQGTLTHRAMPAVSLADKSFYVVLQMRRCTSGKPLAPRYDKGADTVSVNSAEARFEFWGPTVDGDDKTTLAAYLRHFLDFLSSSDVEVFSSFEGRKLVSYQAIVRSSDWERAGSFFKQAFQIHAGAYRKYYGTKCGPKIHVCSEQETKVMEDFVSCFPEEFPLPESLLVNEFPLPESLLVNDGFLQMKCEDVASLPRRPCDIWSGVF</sequence>